<dbReference type="EMBL" id="CP049916">
    <property type="protein sequence ID" value="QIO10129.1"/>
    <property type="molecule type" value="Genomic_DNA"/>
</dbReference>
<dbReference type="Pfam" id="PF11776">
    <property type="entry name" value="RcnB"/>
    <property type="match status" value="1"/>
</dbReference>
<protein>
    <recommendedName>
        <fullName evidence="4">RcnB family protein</fullName>
    </recommendedName>
</protein>
<gene>
    <name evidence="2" type="ORF">G8D99_14700</name>
</gene>
<sequence>MNTFLKAMVLSISTAIVAAPVMAAPQDHGSQPHFNQKTAHTQHNLKQHEQTRQTHKNVNPHQATHAKVNTQHWKVGQNIPKQYHGSSYKVDSSKYKKLSQAGRNQQWIKVNGDYVLMNTNNHKVLKVIRG</sequence>
<dbReference type="AlphaFoldDB" id="A0A6G8S7G5"/>
<name>A0A6G8S7G5_9GAMM</name>
<keyword evidence="3" id="KW-1185">Reference proteome</keyword>
<feature type="signal peptide" evidence="1">
    <location>
        <begin position="1"/>
        <end position="23"/>
    </location>
</feature>
<keyword evidence="1" id="KW-0732">Signal</keyword>
<dbReference type="RefSeq" id="WP_166327156.1">
    <property type="nucleotide sequence ID" value="NZ_CP049916.1"/>
</dbReference>
<reference evidence="2 3" key="1">
    <citation type="submission" date="2020-03" db="EMBL/GenBank/DDBJ databases">
        <authorList>
            <person name="Zhu W."/>
        </authorList>
    </citation>
    <scope>NUCLEOTIDE SEQUENCE [LARGE SCALE GENOMIC DNA]</scope>
    <source>
        <strain evidence="2 3">185</strain>
    </source>
</reference>
<dbReference type="Gene3D" id="3.10.450.160">
    <property type="entry name" value="inner membrane protein cigr"/>
    <property type="match status" value="1"/>
</dbReference>
<evidence type="ECO:0000313" key="3">
    <source>
        <dbReference type="Proteomes" id="UP000501939"/>
    </source>
</evidence>
<proteinExistence type="predicted"/>
<dbReference type="InterPro" id="IPR024572">
    <property type="entry name" value="RcnB"/>
</dbReference>
<dbReference type="KEGG" id="alj:G8D99_14700"/>
<dbReference type="Proteomes" id="UP000501939">
    <property type="component" value="Chromosome"/>
</dbReference>
<feature type="chain" id="PRO_5026224690" description="RcnB family protein" evidence="1">
    <location>
        <begin position="24"/>
        <end position="130"/>
    </location>
</feature>
<evidence type="ECO:0008006" key="4">
    <source>
        <dbReference type="Google" id="ProtNLM"/>
    </source>
</evidence>
<accession>A0A6G8S7G5</accession>
<evidence type="ECO:0000313" key="2">
    <source>
        <dbReference type="EMBL" id="QIO10129.1"/>
    </source>
</evidence>
<organism evidence="2 3">
    <name type="scientific">Acinetobacter lanii</name>
    <dbReference type="NCBI Taxonomy" id="2715163"/>
    <lineage>
        <taxon>Bacteria</taxon>
        <taxon>Pseudomonadati</taxon>
        <taxon>Pseudomonadota</taxon>
        <taxon>Gammaproteobacteria</taxon>
        <taxon>Moraxellales</taxon>
        <taxon>Moraxellaceae</taxon>
        <taxon>Acinetobacter</taxon>
    </lineage>
</organism>
<evidence type="ECO:0000256" key="1">
    <source>
        <dbReference type="SAM" id="SignalP"/>
    </source>
</evidence>